<dbReference type="InterPro" id="IPR017452">
    <property type="entry name" value="GPCR_Rhodpsn_7TM"/>
</dbReference>
<dbReference type="WBParaSite" id="Pan_g1784.t1">
    <property type="protein sequence ID" value="Pan_g1784.t1"/>
    <property type="gene ID" value="Pan_g1784"/>
</dbReference>
<reference evidence="8" key="2">
    <citation type="submission" date="2020-10" db="UniProtKB">
        <authorList>
            <consortium name="WormBaseParasite"/>
        </authorList>
    </citation>
    <scope>IDENTIFICATION</scope>
</reference>
<feature type="transmembrane region" description="Helical" evidence="5">
    <location>
        <begin position="105"/>
        <end position="123"/>
    </location>
</feature>
<evidence type="ECO:0000256" key="4">
    <source>
        <dbReference type="ARBA" id="ARBA00023136"/>
    </source>
</evidence>
<feature type="transmembrane region" description="Helical" evidence="5">
    <location>
        <begin position="198"/>
        <end position="219"/>
    </location>
</feature>
<dbReference type="SUPFAM" id="SSF81321">
    <property type="entry name" value="Family A G protein-coupled receptor-like"/>
    <property type="match status" value="1"/>
</dbReference>
<feature type="transmembrane region" description="Helical" evidence="5">
    <location>
        <begin position="23"/>
        <end position="46"/>
    </location>
</feature>
<dbReference type="Pfam" id="PF04789">
    <property type="entry name" value="DUF621"/>
    <property type="match status" value="1"/>
</dbReference>
<evidence type="ECO:0000256" key="5">
    <source>
        <dbReference type="SAM" id="Phobius"/>
    </source>
</evidence>
<feature type="transmembrane region" description="Helical" evidence="5">
    <location>
        <begin position="58"/>
        <end position="85"/>
    </location>
</feature>
<name>A0A7E4V9Q8_PANRE</name>
<accession>A0A7E4V9Q8</accession>
<reference evidence="7" key="1">
    <citation type="journal article" date="2013" name="Genetics">
        <title>The draft genome and transcriptome of Panagrellus redivivus are shaped by the harsh demands of a free-living lifestyle.</title>
        <authorList>
            <person name="Srinivasan J."/>
            <person name="Dillman A.R."/>
            <person name="Macchietto M.G."/>
            <person name="Heikkinen L."/>
            <person name="Lakso M."/>
            <person name="Fracchia K.M."/>
            <person name="Antoshechkin I."/>
            <person name="Mortazavi A."/>
            <person name="Wong G."/>
            <person name="Sternberg P.W."/>
        </authorList>
    </citation>
    <scope>NUCLEOTIDE SEQUENCE [LARGE SCALE GENOMIC DNA]</scope>
    <source>
        <strain evidence="7">MT8872</strain>
    </source>
</reference>
<dbReference type="Gene3D" id="1.20.1070.10">
    <property type="entry name" value="Rhodopsin 7-helix transmembrane proteins"/>
    <property type="match status" value="1"/>
</dbReference>
<protein>
    <submittedName>
        <fullName evidence="8">G_PROTEIN_RECEP_F1_2 domain-containing protein</fullName>
    </submittedName>
</protein>
<sequence length="255" mass="28511">MEPDQLCFAKTRPWPSIIEKLSIGIPITAAVILAFLANAYIAAIILTRLRVMIIAGKIHYLLANVCLAQCIYLSAHFLSSLPSIFSPIPIYNEPTMLILAAPNTIGYYTVLLSNFFIAIDRFVSLFAANFYSKQATTLGIVGISLVWLLSTVISALQADAGCHKRFNQWLMVYSYGCNGANCGRPFILGLTFDDFLTYFGQSICSLMFVLYLLCFLNIAHKQRHLNASTTRNKRNLMVVSALLCWIEKEFKLSLL</sequence>
<feature type="domain" description="G-protein coupled receptors family 1 profile" evidence="6">
    <location>
        <begin position="37"/>
        <end position="255"/>
    </location>
</feature>
<dbReference type="PROSITE" id="PS50262">
    <property type="entry name" value="G_PROTEIN_RECEP_F1_2"/>
    <property type="match status" value="1"/>
</dbReference>
<dbReference type="AlphaFoldDB" id="A0A7E4V9Q8"/>
<keyword evidence="2 5" id="KW-0812">Transmembrane</keyword>
<dbReference type="GO" id="GO:0016020">
    <property type="term" value="C:membrane"/>
    <property type="evidence" value="ECO:0007669"/>
    <property type="project" value="UniProtKB-SubCell"/>
</dbReference>
<keyword evidence="7" id="KW-1185">Reference proteome</keyword>
<organism evidence="7 8">
    <name type="scientific">Panagrellus redivivus</name>
    <name type="common">Microworm</name>
    <dbReference type="NCBI Taxonomy" id="6233"/>
    <lineage>
        <taxon>Eukaryota</taxon>
        <taxon>Metazoa</taxon>
        <taxon>Ecdysozoa</taxon>
        <taxon>Nematoda</taxon>
        <taxon>Chromadorea</taxon>
        <taxon>Rhabditida</taxon>
        <taxon>Tylenchina</taxon>
        <taxon>Panagrolaimomorpha</taxon>
        <taxon>Panagrolaimoidea</taxon>
        <taxon>Panagrolaimidae</taxon>
        <taxon>Panagrellus</taxon>
    </lineage>
</organism>
<keyword evidence="3 5" id="KW-1133">Transmembrane helix</keyword>
<feature type="transmembrane region" description="Helical" evidence="5">
    <location>
        <begin position="135"/>
        <end position="156"/>
    </location>
</feature>
<dbReference type="Proteomes" id="UP000492821">
    <property type="component" value="Unassembled WGS sequence"/>
</dbReference>
<dbReference type="InterPro" id="IPR006874">
    <property type="entry name" value="DUF621"/>
</dbReference>
<evidence type="ECO:0000256" key="2">
    <source>
        <dbReference type="ARBA" id="ARBA00022692"/>
    </source>
</evidence>
<evidence type="ECO:0000313" key="8">
    <source>
        <dbReference type="WBParaSite" id="Pan_g1784.t1"/>
    </source>
</evidence>
<proteinExistence type="predicted"/>
<evidence type="ECO:0000256" key="1">
    <source>
        <dbReference type="ARBA" id="ARBA00004370"/>
    </source>
</evidence>
<evidence type="ECO:0000313" key="7">
    <source>
        <dbReference type="Proteomes" id="UP000492821"/>
    </source>
</evidence>
<evidence type="ECO:0000259" key="6">
    <source>
        <dbReference type="PROSITE" id="PS50262"/>
    </source>
</evidence>
<evidence type="ECO:0000256" key="3">
    <source>
        <dbReference type="ARBA" id="ARBA00022989"/>
    </source>
</evidence>
<comment type="subcellular location">
    <subcellularLocation>
        <location evidence="1">Membrane</location>
    </subcellularLocation>
</comment>
<keyword evidence="4 5" id="KW-0472">Membrane</keyword>